<dbReference type="AlphaFoldDB" id="A0AAD4EC77"/>
<gene>
    <name evidence="3" type="ORF">F5891DRAFT_923479</name>
</gene>
<dbReference type="RefSeq" id="XP_041228892.1">
    <property type="nucleotide sequence ID" value="XM_041373828.1"/>
</dbReference>
<feature type="region of interest" description="Disordered" evidence="1">
    <location>
        <begin position="1"/>
        <end position="38"/>
    </location>
</feature>
<accession>A0AAD4EC77</accession>
<dbReference type="GeneID" id="64668126"/>
<organism evidence="3 4">
    <name type="scientific">Suillus fuscotomentosus</name>
    <dbReference type="NCBI Taxonomy" id="1912939"/>
    <lineage>
        <taxon>Eukaryota</taxon>
        <taxon>Fungi</taxon>
        <taxon>Dikarya</taxon>
        <taxon>Basidiomycota</taxon>
        <taxon>Agaricomycotina</taxon>
        <taxon>Agaricomycetes</taxon>
        <taxon>Agaricomycetidae</taxon>
        <taxon>Boletales</taxon>
        <taxon>Suillineae</taxon>
        <taxon>Suillaceae</taxon>
        <taxon>Suillus</taxon>
    </lineage>
</organism>
<evidence type="ECO:0000256" key="1">
    <source>
        <dbReference type="SAM" id="MobiDB-lite"/>
    </source>
</evidence>
<evidence type="ECO:0000313" key="3">
    <source>
        <dbReference type="EMBL" id="KAG1903317.1"/>
    </source>
</evidence>
<dbReference type="PANTHER" id="PTHR34409">
    <property type="entry name" value="SET DOMAIN-CONTAINING PROTEIN"/>
    <property type="match status" value="1"/>
</dbReference>
<dbReference type="Proteomes" id="UP001195769">
    <property type="component" value="Unassembled WGS sequence"/>
</dbReference>
<sequence length="131" mass="14290">VPSQAKGKRKALATTEPPTKKRSGRGGRASGTPNYNDDDVAALLDACMNRLPLGAKGWLAVEEEFAAWADSHDRPTCPAKSLELKFKQLVHTTKPTGDAECPPHIERAHEIDDHMNKKAGTQDLNDDEFAD</sequence>
<reference evidence="3" key="1">
    <citation type="journal article" date="2020" name="New Phytol.">
        <title>Comparative genomics reveals dynamic genome evolution in host specialist ectomycorrhizal fungi.</title>
        <authorList>
            <person name="Lofgren L.A."/>
            <person name="Nguyen N.H."/>
            <person name="Vilgalys R."/>
            <person name="Ruytinx J."/>
            <person name="Liao H.L."/>
            <person name="Branco S."/>
            <person name="Kuo A."/>
            <person name="LaButti K."/>
            <person name="Lipzen A."/>
            <person name="Andreopoulos W."/>
            <person name="Pangilinan J."/>
            <person name="Riley R."/>
            <person name="Hundley H."/>
            <person name="Na H."/>
            <person name="Barry K."/>
            <person name="Grigoriev I.V."/>
            <person name="Stajich J.E."/>
            <person name="Kennedy P.G."/>
        </authorList>
    </citation>
    <scope>NUCLEOTIDE SEQUENCE</scope>
    <source>
        <strain evidence="3">FC203</strain>
    </source>
</reference>
<evidence type="ECO:0000313" key="4">
    <source>
        <dbReference type="Proteomes" id="UP001195769"/>
    </source>
</evidence>
<dbReference type="EMBL" id="JABBWK010000013">
    <property type="protein sequence ID" value="KAG1903317.1"/>
    <property type="molecule type" value="Genomic_DNA"/>
</dbReference>
<proteinExistence type="predicted"/>
<feature type="non-terminal residue" evidence="3">
    <location>
        <position position="131"/>
    </location>
</feature>
<feature type="compositionally biased region" description="Basic residues" evidence="1">
    <location>
        <begin position="1"/>
        <end position="11"/>
    </location>
</feature>
<dbReference type="Pfam" id="PF20681">
    <property type="entry name" value="DUF6818"/>
    <property type="match status" value="1"/>
</dbReference>
<protein>
    <recommendedName>
        <fullName evidence="2">DUF6818 domain-containing protein</fullName>
    </recommendedName>
</protein>
<dbReference type="InterPro" id="IPR049203">
    <property type="entry name" value="DUF6818"/>
</dbReference>
<keyword evidence="4" id="KW-1185">Reference proteome</keyword>
<evidence type="ECO:0000259" key="2">
    <source>
        <dbReference type="Pfam" id="PF20681"/>
    </source>
</evidence>
<feature type="region of interest" description="Disordered" evidence="1">
    <location>
        <begin position="110"/>
        <end position="131"/>
    </location>
</feature>
<comment type="caution">
    <text evidence="3">The sequence shown here is derived from an EMBL/GenBank/DDBJ whole genome shotgun (WGS) entry which is preliminary data.</text>
</comment>
<dbReference type="PANTHER" id="PTHR34409:SF1">
    <property type="entry name" value="MYB-LIKE DOMAIN-CONTAINING PROTEIN"/>
    <property type="match status" value="1"/>
</dbReference>
<feature type="domain" description="DUF6818" evidence="2">
    <location>
        <begin position="52"/>
        <end position="127"/>
    </location>
</feature>
<feature type="non-terminal residue" evidence="3">
    <location>
        <position position="1"/>
    </location>
</feature>
<name>A0AAD4EC77_9AGAM</name>